<feature type="region of interest" description="Disordered" evidence="5">
    <location>
        <begin position="1"/>
        <end position="30"/>
    </location>
</feature>
<keyword evidence="2 6" id="KW-0812">Transmembrane</keyword>
<evidence type="ECO:0000259" key="7">
    <source>
        <dbReference type="PROSITE" id="PS50850"/>
    </source>
</evidence>
<dbReference type="AlphaFoldDB" id="A0A399JAT0"/>
<keyword evidence="4 6" id="KW-0472">Membrane</keyword>
<feature type="domain" description="Major facilitator superfamily (MFS) profile" evidence="7">
    <location>
        <begin position="212"/>
        <end position="587"/>
    </location>
</feature>
<feature type="region of interest" description="Disordered" evidence="5">
    <location>
        <begin position="145"/>
        <end position="210"/>
    </location>
</feature>
<feature type="compositionally biased region" description="Low complexity" evidence="5">
    <location>
        <begin position="159"/>
        <end position="171"/>
    </location>
</feature>
<sequence>MSIPHSTAPMAARDSAAPTKVSSGVPSWCSGRAGLRPRAAHMRPRLQLTSPQSSFQSCSIATFRARRASTRLSSARVQGVFSSASSTSPQIRPEAASGCASAKAAGSTAARPIPSASAGLRPRKMDRSRQAAASRCIIRPACPPGRAGVKGGKARRRVAGQAVGAPRRGAPLPCRATGAARCAHPAPSRSETPAPPAPARATPGGPMAPTPALTRAAVGAAYASQAFGYAALTTSLPALRDRTGLDDGGLSIVILCMTVGAALGTLVADWIAVRSGSRAALVTGLAIEATAMLLVASLSGAALLIPMLMLQGLGLGLVDAACNMQGSLAERAAARPLFGRLFATATAAGIVSTLVTFAVLSGRLPATTTLFVAAAIHATVAVLGARFFDPARAAKDPHSARPSVPLPRAGILMVGLVVFAAFVSDTAVSTWGTVYSQDVLRLETNLTPLGYGCYLAAVLAARLVADPLIARWGRAPLAVTAAASGIAGCLALVLGAPAWLALVGFALAGFGAGWLVPLAFGRAGELVPGRSDEVIARVNLFNYAAAVIGAVIPGVIAMIGSLQWAFILPALVLVACLPVLRRLRHPDATTSV</sequence>
<feature type="compositionally biased region" description="Low complexity" evidence="5">
    <location>
        <begin position="95"/>
        <end position="110"/>
    </location>
</feature>
<feature type="transmembrane region" description="Helical" evidence="6">
    <location>
        <begin position="540"/>
        <end position="558"/>
    </location>
</feature>
<evidence type="ECO:0000313" key="8">
    <source>
        <dbReference type="EMBL" id="RII41647.1"/>
    </source>
</evidence>
<proteinExistence type="predicted"/>
<dbReference type="GO" id="GO:0005886">
    <property type="term" value="C:plasma membrane"/>
    <property type="evidence" value="ECO:0007669"/>
    <property type="project" value="UniProtKB-SubCell"/>
</dbReference>
<accession>A0A399JAT0</accession>
<feature type="compositionally biased region" description="Low complexity" evidence="5">
    <location>
        <begin position="199"/>
        <end position="210"/>
    </location>
</feature>
<name>A0A399JAT0_9MICC</name>
<feature type="transmembrane region" description="Helical" evidence="6">
    <location>
        <begin position="341"/>
        <end position="360"/>
    </location>
</feature>
<feature type="transmembrane region" description="Helical" evidence="6">
    <location>
        <begin position="500"/>
        <end position="520"/>
    </location>
</feature>
<dbReference type="InterPro" id="IPR020846">
    <property type="entry name" value="MFS_dom"/>
</dbReference>
<dbReference type="InterPro" id="IPR011701">
    <property type="entry name" value="MFS"/>
</dbReference>
<feature type="transmembrane region" description="Helical" evidence="6">
    <location>
        <begin position="279"/>
        <end position="305"/>
    </location>
</feature>
<feature type="transmembrane region" description="Helical" evidence="6">
    <location>
        <begin position="409"/>
        <end position="428"/>
    </location>
</feature>
<dbReference type="PANTHER" id="PTHR23514">
    <property type="entry name" value="BYPASS OF STOP CODON PROTEIN 6"/>
    <property type="match status" value="1"/>
</dbReference>
<evidence type="ECO:0000256" key="2">
    <source>
        <dbReference type="ARBA" id="ARBA00022692"/>
    </source>
</evidence>
<feature type="transmembrane region" description="Helical" evidence="6">
    <location>
        <begin position="366"/>
        <end position="388"/>
    </location>
</feature>
<dbReference type="Pfam" id="PF07690">
    <property type="entry name" value="MFS_1"/>
    <property type="match status" value="1"/>
</dbReference>
<keyword evidence="9" id="KW-1185">Reference proteome</keyword>
<comment type="caution">
    <text evidence="8">The sequence shown here is derived from an EMBL/GenBank/DDBJ whole genome shotgun (WGS) entry which is preliminary data.</text>
</comment>
<dbReference type="InterPro" id="IPR051788">
    <property type="entry name" value="MFS_Transporter"/>
</dbReference>
<evidence type="ECO:0000256" key="1">
    <source>
        <dbReference type="ARBA" id="ARBA00004651"/>
    </source>
</evidence>
<feature type="transmembrane region" description="Helical" evidence="6">
    <location>
        <begin position="477"/>
        <end position="494"/>
    </location>
</feature>
<reference evidence="8 9" key="1">
    <citation type="submission" date="2018-07" db="EMBL/GenBank/DDBJ databases">
        <title>Arthrobacter sp. nov., isolated from raw cow's milk with high bacterial count.</title>
        <authorList>
            <person name="Hahne J."/>
            <person name="Isele D."/>
            <person name="Lipski A."/>
        </authorList>
    </citation>
    <scope>NUCLEOTIDE SEQUENCE [LARGE SCALE GENOMIC DNA]</scope>
    <source>
        <strain evidence="8 9">JZ R-35</strain>
    </source>
</reference>
<comment type="subcellular location">
    <subcellularLocation>
        <location evidence="1">Cell membrane</location>
        <topology evidence="1">Multi-pass membrane protein</topology>
    </subcellularLocation>
</comment>
<feature type="region of interest" description="Disordered" evidence="5">
    <location>
        <begin position="83"/>
        <end position="125"/>
    </location>
</feature>
<evidence type="ECO:0000256" key="4">
    <source>
        <dbReference type="ARBA" id="ARBA00023136"/>
    </source>
</evidence>
<evidence type="ECO:0000313" key="9">
    <source>
        <dbReference type="Proteomes" id="UP000265419"/>
    </source>
</evidence>
<gene>
    <name evidence="8" type="ORF">DWB68_11335</name>
</gene>
<dbReference type="Gene3D" id="1.20.1250.20">
    <property type="entry name" value="MFS general substrate transporter like domains"/>
    <property type="match status" value="2"/>
</dbReference>
<feature type="transmembrane region" description="Helical" evidence="6">
    <location>
        <begin position="564"/>
        <end position="580"/>
    </location>
</feature>
<dbReference type="EMBL" id="QQXK01000023">
    <property type="protein sequence ID" value="RII41647.1"/>
    <property type="molecule type" value="Genomic_DNA"/>
</dbReference>
<dbReference type="Proteomes" id="UP000265419">
    <property type="component" value="Unassembled WGS sequence"/>
</dbReference>
<feature type="transmembrane region" description="Helical" evidence="6">
    <location>
        <begin position="250"/>
        <end position="273"/>
    </location>
</feature>
<dbReference type="GO" id="GO:0022857">
    <property type="term" value="F:transmembrane transporter activity"/>
    <property type="evidence" value="ECO:0007669"/>
    <property type="project" value="InterPro"/>
</dbReference>
<evidence type="ECO:0000256" key="5">
    <source>
        <dbReference type="SAM" id="MobiDB-lite"/>
    </source>
</evidence>
<dbReference type="InterPro" id="IPR036259">
    <property type="entry name" value="MFS_trans_sf"/>
</dbReference>
<evidence type="ECO:0000256" key="6">
    <source>
        <dbReference type="SAM" id="Phobius"/>
    </source>
</evidence>
<dbReference type="SUPFAM" id="SSF103473">
    <property type="entry name" value="MFS general substrate transporter"/>
    <property type="match status" value="1"/>
</dbReference>
<protein>
    <submittedName>
        <fullName evidence="8">MFS transporter</fullName>
    </submittedName>
</protein>
<dbReference type="PANTHER" id="PTHR23514:SF13">
    <property type="entry name" value="INNER MEMBRANE PROTEIN YBJJ"/>
    <property type="match status" value="1"/>
</dbReference>
<evidence type="ECO:0000256" key="3">
    <source>
        <dbReference type="ARBA" id="ARBA00022989"/>
    </source>
</evidence>
<dbReference type="PROSITE" id="PS50850">
    <property type="entry name" value="MFS"/>
    <property type="match status" value="1"/>
</dbReference>
<feature type="transmembrane region" description="Helical" evidence="6">
    <location>
        <begin position="448"/>
        <end position="465"/>
    </location>
</feature>
<organism evidence="8 9">
    <name type="scientific">Galactobacter valiniphilus</name>
    <dbReference type="NCBI Taxonomy" id="2676122"/>
    <lineage>
        <taxon>Bacteria</taxon>
        <taxon>Bacillati</taxon>
        <taxon>Actinomycetota</taxon>
        <taxon>Actinomycetes</taxon>
        <taxon>Micrococcales</taxon>
        <taxon>Micrococcaceae</taxon>
        <taxon>Galactobacter</taxon>
    </lineage>
</organism>
<keyword evidence="3 6" id="KW-1133">Transmembrane helix</keyword>